<name>A0AAN5D0Q5_9BILA</name>
<dbReference type="Proteomes" id="UP001328107">
    <property type="component" value="Unassembled WGS sequence"/>
</dbReference>
<evidence type="ECO:0000256" key="1">
    <source>
        <dbReference type="SAM" id="MobiDB-lite"/>
    </source>
</evidence>
<protein>
    <submittedName>
        <fullName evidence="2">Uncharacterized protein</fullName>
    </submittedName>
</protein>
<feature type="region of interest" description="Disordered" evidence="1">
    <location>
        <begin position="1"/>
        <end position="25"/>
    </location>
</feature>
<evidence type="ECO:0000313" key="2">
    <source>
        <dbReference type="EMBL" id="GMR54398.1"/>
    </source>
</evidence>
<feature type="non-terminal residue" evidence="2">
    <location>
        <position position="1"/>
    </location>
</feature>
<comment type="caution">
    <text evidence="2">The sequence shown here is derived from an EMBL/GenBank/DDBJ whole genome shotgun (WGS) entry which is preliminary data.</text>
</comment>
<proteinExistence type="predicted"/>
<reference evidence="3" key="1">
    <citation type="submission" date="2022-10" db="EMBL/GenBank/DDBJ databases">
        <title>Genome assembly of Pristionchus species.</title>
        <authorList>
            <person name="Yoshida K."/>
            <person name="Sommer R.J."/>
        </authorList>
    </citation>
    <scope>NUCLEOTIDE SEQUENCE [LARGE SCALE GENOMIC DNA]</scope>
    <source>
        <strain evidence="3">RS5460</strain>
    </source>
</reference>
<gene>
    <name evidence="2" type="ORF">PMAYCL1PPCAC_24593</name>
</gene>
<feature type="non-terminal residue" evidence="2">
    <location>
        <position position="92"/>
    </location>
</feature>
<evidence type="ECO:0000313" key="3">
    <source>
        <dbReference type="Proteomes" id="UP001328107"/>
    </source>
</evidence>
<keyword evidence="3" id="KW-1185">Reference proteome</keyword>
<accession>A0AAN5D0Q5</accession>
<dbReference type="AlphaFoldDB" id="A0AAN5D0Q5"/>
<dbReference type="EMBL" id="BTRK01000005">
    <property type="protein sequence ID" value="GMR54398.1"/>
    <property type="molecule type" value="Genomic_DNA"/>
</dbReference>
<organism evidence="2 3">
    <name type="scientific">Pristionchus mayeri</name>
    <dbReference type="NCBI Taxonomy" id="1317129"/>
    <lineage>
        <taxon>Eukaryota</taxon>
        <taxon>Metazoa</taxon>
        <taxon>Ecdysozoa</taxon>
        <taxon>Nematoda</taxon>
        <taxon>Chromadorea</taxon>
        <taxon>Rhabditida</taxon>
        <taxon>Rhabditina</taxon>
        <taxon>Diplogasteromorpha</taxon>
        <taxon>Diplogasteroidea</taxon>
        <taxon>Neodiplogasteridae</taxon>
        <taxon>Pristionchus</taxon>
    </lineage>
</organism>
<sequence>ANKFPPPASGARHMMRSQGETRRHADSATFGFKQGTSFFHELIPFHRFLFDSLHLLDEGVITDIIKGEKKSGKKYKIALSVGAADAKNPWYI</sequence>